<gene>
    <name evidence="5" type="ORF">SAMN04488108_3483</name>
</gene>
<evidence type="ECO:0000313" key="6">
    <source>
        <dbReference type="Proteomes" id="UP000184609"/>
    </source>
</evidence>
<accession>A0A1M7ZII4</accession>
<dbReference type="AlphaFoldDB" id="A0A1M7ZII4"/>
<dbReference type="PANTHER" id="PTHR20961">
    <property type="entry name" value="GLYCOSYLTRANSFERASE"/>
    <property type="match status" value="1"/>
</dbReference>
<dbReference type="RefSeq" id="WP_073573081.1">
    <property type="nucleotide sequence ID" value="NZ_FRXN01000005.1"/>
</dbReference>
<sequence>MRLSLSEIPKLPAYRSERTLPLNFKEKDLNLFENELSREINSSEAVSLSLAIVIDETIWIWQKFQFMDHLSHSSPWSKKAKIKRLPLLFKPGKFIQKAIWISDNWAHNYFHWMTESIPRLVALQGNFKDYKIFIPERLKGYSYIKDSLEILGYQPFYISSDVKLTVGELISYQRTAPSFNYHTQIINRVRQEFSPSPTQKRKIYISRMKASKRRIVNEVELISKLEEFGYEIHHFEDYGLRDQILLMSEASHLVSMHGAGLTNMLYMSSGSKVMEFRFRGDTTNNCFFTLASELGLGYYYSQNEFENPKIHLNSNMILNLEETFEAILSME</sequence>
<keyword evidence="6" id="KW-1185">Reference proteome</keyword>
<dbReference type="Proteomes" id="UP000184609">
    <property type="component" value="Unassembled WGS sequence"/>
</dbReference>
<keyword evidence="1" id="KW-0328">Glycosyltransferase</keyword>
<evidence type="ECO:0000256" key="2">
    <source>
        <dbReference type="ARBA" id="ARBA00022679"/>
    </source>
</evidence>
<dbReference type="OrthoDB" id="1156086at2"/>
<keyword evidence="3" id="KW-0325">Glycoprotein</keyword>
<dbReference type="GO" id="GO:0016757">
    <property type="term" value="F:glycosyltransferase activity"/>
    <property type="evidence" value="ECO:0007669"/>
    <property type="project" value="UniProtKB-KW"/>
</dbReference>
<reference evidence="6" key="1">
    <citation type="submission" date="2016-12" db="EMBL/GenBank/DDBJ databases">
        <authorList>
            <person name="Varghese N."/>
            <person name="Submissions S."/>
        </authorList>
    </citation>
    <scope>NUCLEOTIDE SEQUENCE [LARGE SCALE GENOMIC DNA]</scope>
    <source>
        <strain evidence="6">DSM 25035</strain>
    </source>
</reference>
<evidence type="ECO:0000313" key="5">
    <source>
        <dbReference type="EMBL" id="SHO64486.1"/>
    </source>
</evidence>
<organism evidence="5 6">
    <name type="scientific">Algoriphagus zhangzhouensis</name>
    <dbReference type="NCBI Taxonomy" id="1073327"/>
    <lineage>
        <taxon>Bacteria</taxon>
        <taxon>Pseudomonadati</taxon>
        <taxon>Bacteroidota</taxon>
        <taxon>Cytophagia</taxon>
        <taxon>Cytophagales</taxon>
        <taxon>Cyclobacteriaceae</taxon>
        <taxon>Algoriphagus</taxon>
    </lineage>
</organism>
<protein>
    <recommendedName>
        <fullName evidence="4">Glycosyltransferase 61 catalytic domain-containing protein</fullName>
    </recommendedName>
</protein>
<evidence type="ECO:0000256" key="1">
    <source>
        <dbReference type="ARBA" id="ARBA00022676"/>
    </source>
</evidence>
<dbReference type="STRING" id="1073327.SAMN04488108_3483"/>
<proteinExistence type="predicted"/>
<feature type="domain" description="Glycosyltransferase 61 catalytic" evidence="4">
    <location>
        <begin position="109"/>
        <end position="274"/>
    </location>
</feature>
<dbReference type="EMBL" id="FRXN01000005">
    <property type="protein sequence ID" value="SHO64486.1"/>
    <property type="molecule type" value="Genomic_DNA"/>
</dbReference>
<dbReference type="InterPro" id="IPR049625">
    <property type="entry name" value="Glyco_transf_61_cat"/>
</dbReference>
<name>A0A1M7ZII4_9BACT</name>
<keyword evidence="2" id="KW-0808">Transferase</keyword>
<evidence type="ECO:0000259" key="4">
    <source>
        <dbReference type="Pfam" id="PF04577"/>
    </source>
</evidence>
<dbReference type="InterPro" id="IPR007657">
    <property type="entry name" value="Glycosyltransferase_61"/>
</dbReference>
<evidence type="ECO:0000256" key="3">
    <source>
        <dbReference type="ARBA" id="ARBA00023180"/>
    </source>
</evidence>
<dbReference type="Pfam" id="PF04577">
    <property type="entry name" value="Glyco_transf_61"/>
    <property type="match status" value="1"/>
</dbReference>